<organism evidence="4">
    <name type="scientific">Candidatus Thiocaldithrix dubininis</name>
    <dbReference type="NCBI Taxonomy" id="3080823"/>
    <lineage>
        <taxon>Bacteria</taxon>
        <taxon>Pseudomonadati</taxon>
        <taxon>Pseudomonadota</taxon>
        <taxon>Gammaproteobacteria</taxon>
        <taxon>Thiotrichales</taxon>
        <taxon>Thiotrichaceae</taxon>
        <taxon>Candidatus Thiocaldithrix</taxon>
    </lineage>
</organism>
<dbReference type="SUPFAM" id="SSF52833">
    <property type="entry name" value="Thioredoxin-like"/>
    <property type="match status" value="1"/>
</dbReference>
<dbReference type="CDD" id="cd03034">
    <property type="entry name" value="ArsC_ArsC"/>
    <property type="match status" value="1"/>
</dbReference>
<dbReference type="GO" id="GO:0008794">
    <property type="term" value="F:arsenate reductase (glutaredoxin) activity"/>
    <property type="evidence" value="ECO:0007669"/>
    <property type="project" value="UniProtKB-UniRule"/>
</dbReference>
<dbReference type="NCBIfam" id="TIGR00014">
    <property type="entry name" value="arsC"/>
    <property type="match status" value="1"/>
</dbReference>
<dbReference type="InterPro" id="IPR006660">
    <property type="entry name" value="Arsenate_reductase-like"/>
</dbReference>
<dbReference type="EC" id="1.20.4.1" evidence="3"/>
<keyword evidence="2 3" id="KW-0560">Oxidoreductase</keyword>
<comment type="similarity">
    <text evidence="1 3">Belongs to the ArsC family.</text>
</comment>
<dbReference type="InterPro" id="IPR006659">
    <property type="entry name" value="Arsenate_reductase"/>
</dbReference>
<protein>
    <recommendedName>
        <fullName evidence="3">Arsenate reductase</fullName>
        <ecNumber evidence="3">1.20.4.1</ecNumber>
    </recommendedName>
</protein>
<dbReference type="Pfam" id="PF03960">
    <property type="entry name" value="ArsC"/>
    <property type="match status" value="1"/>
</dbReference>
<accession>A0AA95H6V8</accession>
<dbReference type="EMBL" id="CP124755">
    <property type="protein sequence ID" value="WGZ91957.1"/>
    <property type="molecule type" value="Genomic_DNA"/>
</dbReference>
<evidence type="ECO:0000313" key="4">
    <source>
        <dbReference type="EMBL" id="WGZ91957.1"/>
    </source>
</evidence>
<sequence>MSETVTIYHNPRCSKSRQALEILEQEGIEANVVQYLLTPPDAATLNQLLQQLGLEPRELMRKGEAEYTDLQLANPALTREQLIAAMVQHPRLMERPIVVANGQAVIGRPPEKVLEIL</sequence>
<reference evidence="4" key="2">
    <citation type="submission" date="2023-04" db="EMBL/GenBank/DDBJ databases">
        <authorList>
            <person name="Beletskiy A.V."/>
            <person name="Mardanov A.V."/>
            <person name="Ravin N.V."/>
        </authorList>
    </citation>
    <scope>NUCLEOTIDE SEQUENCE</scope>
    <source>
        <strain evidence="4">GKL-01</strain>
    </source>
</reference>
<dbReference type="Proteomes" id="UP001300672">
    <property type="component" value="Chromosome"/>
</dbReference>
<gene>
    <name evidence="4" type="primary">arsC</name>
    <name evidence="4" type="ORF">QJT80_05610</name>
</gene>
<reference evidence="4" key="1">
    <citation type="journal article" date="2023" name="Int. J. Mol. Sci.">
        <title>Metagenomics Revealed a New Genus 'Candidatus Thiocaldithrix dubininis' gen. nov., sp. nov. and a New Species 'Candidatus Thiothrix putei' sp. nov. in the Family Thiotrichaceae, Some Members of Which Have Traits of Both Na+- and H+-Motive Energetics.</title>
        <authorList>
            <person name="Ravin N.V."/>
            <person name="Muntyan M.S."/>
            <person name="Smolyakov D.D."/>
            <person name="Rudenko T.S."/>
            <person name="Beletsky A.V."/>
            <person name="Mardanov A.V."/>
            <person name="Grabovich M.Y."/>
        </authorList>
    </citation>
    <scope>NUCLEOTIDE SEQUENCE</scope>
    <source>
        <strain evidence="4">GKL-01</strain>
    </source>
</reference>
<dbReference type="PANTHER" id="PTHR30041">
    <property type="entry name" value="ARSENATE REDUCTASE"/>
    <property type="match status" value="1"/>
</dbReference>
<proteinExistence type="inferred from homology"/>
<dbReference type="InterPro" id="IPR036249">
    <property type="entry name" value="Thioredoxin-like_sf"/>
</dbReference>
<name>A0AA95H6V8_9GAMM</name>
<evidence type="ECO:0000256" key="1">
    <source>
        <dbReference type="ARBA" id="ARBA00007198"/>
    </source>
</evidence>
<dbReference type="KEGG" id="tdu:QJT80_05610"/>
<evidence type="ECO:0000256" key="3">
    <source>
        <dbReference type="RuleBase" id="RU362029"/>
    </source>
</evidence>
<dbReference type="AlphaFoldDB" id="A0AA95H6V8"/>
<evidence type="ECO:0000256" key="2">
    <source>
        <dbReference type="ARBA" id="ARBA00023002"/>
    </source>
</evidence>
<dbReference type="Gene3D" id="3.40.30.10">
    <property type="entry name" value="Glutaredoxin"/>
    <property type="match status" value="1"/>
</dbReference>
<comment type="catalytic activity">
    <reaction evidence="3">
        <text>[glutaredoxin]-dithiol + arsenate + glutathione + H(+) = glutathionyl-S-S-[glutaredoxin] + arsenite + H2O</text>
        <dbReference type="Rhea" id="RHEA:22016"/>
        <dbReference type="Rhea" id="RHEA-COMP:10729"/>
        <dbReference type="Rhea" id="RHEA-COMP:17668"/>
        <dbReference type="ChEBI" id="CHEBI:15377"/>
        <dbReference type="ChEBI" id="CHEBI:15378"/>
        <dbReference type="ChEBI" id="CHEBI:29242"/>
        <dbReference type="ChEBI" id="CHEBI:29950"/>
        <dbReference type="ChEBI" id="CHEBI:48597"/>
        <dbReference type="ChEBI" id="CHEBI:57925"/>
        <dbReference type="ChEBI" id="CHEBI:146199"/>
        <dbReference type="EC" id="1.20.4.1"/>
    </reaction>
</comment>
<dbReference type="PANTHER" id="PTHR30041:SF4">
    <property type="entry name" value="ARSENATE REDUCTASE"/>
    <property type="match status" value="1"/>
</dbReference>